<evidence type="ECO:0000256" key="2">
    <source>
        <dbReference type="SAM" id="MobiDB-lite"/>
    </source>
</evidence>
<dbReference type="InterPro" id="IPR036400">
    <property type="entry name" value="Cyt_B5-like_heme/steroid_sf"/>
</dbReference>
<feature type="transmembrane region" description="Helical" evidence="3">
    <location>
        <begin position="56"/>
        <end position="75"/>
    </location>
</feature>
<sequence length="226" mass="25319">MVQTRQQAREATPDSRPVAAVPETSTPPRTQKKKKENAESTLAEEEDEVSFGILDLLQIISGVVVFSCMLSYFIMGDSYVWGQDKIVRKYWNGVKRGFTTPIYLDEATLALYNGTDPVLPIYLSINGTIYDVTEGRGKYGPGGGYSFFAGRDASRAYITGDFKNDLTWDLSGLDEDRVQKGLGHWANFFADHDTYTFVGYLIRDPTKARSEAPEPEPEPEHKPDEL</sequence>
<feature type="region of interest" description="Disordered" evidence="2">
    <location>
        <begin position="1"/>
        <end position="41"/>
    </location>
</feature>
<evidence type="ECO:0000313" key="6">
    <source>
        <dbReference type="Proteomes" id="UP001313282"/>
    </source>
</evidence>
<dbReference type="GO" id="GO:0012505">
    <property type="term" value="C:endomembrane system"/>
    <property type="evidence" value="ECO:0007669"/>
    <property type="project" value="TreeGrafter"/>
</dbReference>
<dbReference type="PANTHER" id="PTHR10281">
    <property type="entry name" value="MEMBRANE-ASSOCIATED PROGESTERONE RECEPTOR COMPONENT-RELATED"/>
    <property type="match status" value="1"/>
</dbReference>
<name>A0AAN8MQS7_9PEZI</name>
<feature type="region of interest" description="Disordered" evidence="2">
    <location>
        <begin position="206"/>
        <end position="226"/>
    </location>
</feature>
<keyword evidence="6" id="KW-1185">Reference proteome</keyword>
<dbReference type="PANTHER" id="PTHR10281:SF76">
    <property type="entry name" value="CALCUTTA CUP-RELATED"/>
    <property type="match status" value="1"/>
</dbReference>
<dbReference type="AlphaFoldDB" id="A0AAN8MQS7"/>
<gene>
    <name evidence="5" type="ORF">TWF718_002692</name>
</gene>
<organism evidence="5 6">
    <name type="scientific">Orbilia javanica</name>
    <dbReference type="NCBI Taxonomy" id="47235"/>
    <lineage>
        <taxon>Eukaryota</taxon>
        <taxon>Fungi</taxon>
        <taxon>Dikarya</taxon>
        <taxon>Ascomycota</taxon>
        <taxon>Pezizomycotina</taxon>
        <taxon>Orbiliomycetes</taxon>
        <taxon>Orbiliales</taxon>
        <taxon>Orbiliaceae</taxon>
        <taxon>Orbilia</taxon>
    </lineage>
</organism>
<comment type="similarity">
    <text evidence="1">Belongs to the cytochrome b5 family. MAPR subfamily.</text>
</comment>
<protein>
    <recommendedName>
        <fullName evidence="4">Cytochrome b5 heme-binding domain-containing protein</fullName>
    </recommendedName>
</protein>
<feature type="domain" description="Cytochrome b5 heme-binding" evidence="4">
    <location>
        <begin position="104"/>
        <end position="202"/>
    </location>
</feature>
<evidence type="ECO:0000256" key="1">
    <source>
        <dbReference type="ARBA" id="ARBA00038357"/>
    </source>
</evidence>
<keyword evidence="3" id="KW-1133">Transmembrane helix</keyword>
<dbReference type="GO" id="GO:0016020">
    <property type="term" value="C:membrane"/>
    <property type="evidence" value="ECO:0007669"/>
    <property type="project" value="TreeGrafter"/>
</dbReference>
<keyword evidence="3" id="KW-0812">Transmembrane</keyword>
<dbReference type="SMART" id="SM01117">
    <property type="entry name" value="Cyt-b5"/>
    <property type="match status" value="1"/>
</dbReference>
<evidence type="ECO:0000259" key="4">
    <source>
        <dbReference type="SMART" id="SM01117"/>
    </source>
</evidence>
<dbReference type="InterPro" id="IPR001199">
    <property type="entry name" value="Cyt_B5-like_heme/steroid-bd"/>
</dbReference>
<dbReference type="SUPFAM" id="SSF55856">
    <property type="entry name" value="Cytochrome b5-like heme/steroid binding domain"/>
    <property type="match status" value="1"/>
</dbReference>
<accession>A0AAN8MQS7</accession>
<reference evidence="5 6" key="1">
    <citation type="submission" date="2019-10" db="EMBL/GenBank/DDBJ databases">
        <authorList>
            <person name="Palmer J.M."/>
        </authorList>
    </citation>
    <scope>NUCLEOTIDE SEQUENCE [LARGE SCALE GENOMIC DNA]</scope>
    <source>
        <strain evidence="5 6">TWF718</strain>
    </source>
</reference>
<keyword evidence="3" id="KW-0472">Membrane</keyword>
<evidence type="ECO:0000313" key="5">
    <source>
        <dbReference type="EMBL" id="KAK6332158.1"/>
    </source>
</evidence>
<dbReference type="InterPro" id="IPR050577">
    <property type="entry name" value="MAPR/NEUFC/NENF-like"/>
</dbReference>
<evidence type="ECO:0000256" key="3">
    <source>
        <dbReference type="SAM" id="Phobius"/>
    </source>
</evidence>
<dbReference type="EMBL" id="JAVHNR010000010">
    <property type="protein sequence ID" value="KAK6332158.1"/>
    <property type="molecule type" value="Genomic_DNA"/>
</dbReference>
<dbReference type="Proteomes" id="UP001313282">
    <property type="component" value="Unassembled WGS sequence"/>
</dbReference>
<comment type="caution">
    <text evidence="5">The sequence shown here is derived from an EMBL/GenBank/DDBJ whole genome shotgun (WGS) entry which is preliminary data.</text>
</comment>
<dbReference type="Gene3D" id="3.10.120.10">
    <property type="entry name" value="Cytochrome b5-like heme/steroid binding domain"/>
    <property type="match status" value="1"/>
</dbReference>
<dbReference type="Pfam" id="PF00173">
    <property type="entry name" value="Cyt-b5"/>
    <property type="match status" value="1"/>
</dbReference>
<proteinExistence type="inferred from homology"/>